<keyword evidence="3" id="KW-0028">Amino-acid biosynthesis</keyword>
<dbReference type="Gene3D" id="3.20.20.70">
    <property type="entry name" value="Aldolase class I"/>
    <property type="match status" value="1"/>
</dbReference>
<protein>
    <recommendedName>
        <fullName evidence="8">Citramalate synthase</fullName>
        <ecNumber evidence="8">2.3.3.21</ecNumber>
    </recommendedName>
</protein>
<dbReference type="Proteomes" id="UP000501094">
    <property type="component" value="Chromosome"/>
</dbReference>
<dbReference type="InterPro" id="IPR000891">
    <property type="entry name" value="PYR_CT"/>
</dbReference>
<dbReference type="SUPFAM" id="SSF110921">
    <property type="entry name" value="2-isopropylmalate synthase LeuA, allosteric (dimerisation) domain"/>
    <property type="match status" value="1"/>
</dbReference>
<evidence type="ECO:0000313" key="11">
    <source>
        <dbReference type="EMBL" id="QIZ20234.1"/>
    </source>
</evidence>
<keyword evidence="6" id="KW-0100">Branched-chain amino acid biosynthesis</keyword>
<evidence type="ECO:0000256" key="9">
    <source>
        <dbReference type="RuleBase" id="RU003523"/>
    </source>
</evidence>
<dbReference type="EC" id="2.3.3.21" evidence="8"/>
<evidence type="ECO:0000256" key="1">
    <source>
        <dbReference type="ARBA" id="ARBA00004743"/>
    </source>
</evidence>
<name>A0A6H1Q085_9PROT</name>
<dbReference type="SUPFAM" id="SSF51569">
    <property type="entry name" value="Aldolase"/>
    <property type="match status" value="1"/>
</dbReference>
<dbReference type="NCBIfam" id="TIGR00977">
    <property type="entry name" value="citramal_synth"/>
    <property type="match status" value="1"/>
</dbReference>
<dbReference type="PANTHER" id="PTHR43538:SF1">
    <property type="entry name" value="(R)-CITRAMALATE SYNTHASE"/>
    <property type="match status" value="1"/>
</dbReference>
<dbReference type="PANTHER" id="PTHR43538">
    <property type="entry name" value="ALPHA-IPM SYNTHASE/HOMOCITRATE SYNTHASE"/>
    <property type="match status" value="1"/>
</dbReference>
<dbReference type="InterPro" id="IPR036230">
    <property type="entry name" value="LeuA_allosteric_dom_sf"/>
</dbReference>
<dbReference type="EMBL" id="CP038852">
    <property type="protein sequence ID" value="QIZ20234.1"/>
    <property type="molecule type" value="Genomic_DNA"/>
</dbReference>
<dbReference type="InterPro" id="IPR005675">
    <property type="entry name" value="Citramal_synthase"/>
</dbReference>
<comment type="pathway">
    <text evidence="1">Amino-acid biosynthesis; L-isoleucine biosynthesis; 2-oxobutanoate from pyruvate: step 1/3.</text>
</comment>
<evidence type="ECO:0000256" key="4">
    <source>
        <dbReference type="ARBA" id="ARBA00022624"/>
    </source>
</evidence>
<dbReference type="GO" id="GO:0003852">
    <property type="term" value="F:2-isopropylmalate synthase activity"/>
    <property type="evidence" value="ECO:0007669"/>
    <property type="project" value="InterPro"/>
</dbReference>
<dbReference type="InterPro" id="IPR054691">
    <property type="entry name" value="LeuA/HCS_post-cat"/>
</dbReference>
<dbReference type="PROSITE" id="PS50991">
    <property type="entry name" value="PYR_CT"/>
    <property type="match status" value="1"/>
</dbReference>
<dbReference type="Pfam" id="PF22617">
    <property type="entry name" value="HCS_D2"/>
    <property type="match status" value="1"/>
</dbReference>
<gene>
    <name evidence="11" type="ORF">E5R92_00280</name>
</gene>
<organism evidence="11 12">
    <name type="scientific">Candidatus Pelagibacter giovannonii</name>
    <dbReference type="NCBI Taxonomy" id="2563896"/>
    <lineage>
        <taxon>Bacteria</taxon>
        <taxon>Pseudomonadati</taxon>
        <taxon>Pseudomonadota</taxon>
        <taxon>Alphaproteobacteria</taxon>
        <taxon>Candidatus Pelagibacterales</taxon>
        <taxon>Candidatus Pelagibacteraceae</taxon>
        <taxon>Candidatus Pelagibacter</taxon>
    </lineage>
</organism>
<feature type="domain" description="Pyruvate carboxyltransferase" evidence="10">
    <location>
        <begin position="6"/>
        <end position="272"/>
    </location>
</feature>
<keyword evidence="5 9" id="KW-0808">Transferase</keyword>
<dbReference type="Gene3D" id="1.10.238.260">
    <property type="match status" value="1"/>
</dbReference>
<comment type="catalytic activity">
    <reaction evidence="7">
        <text>pyruvate + acetyl-CoA + H2O = (3R)-citramalate + CoA + H(+)</text>
        <dbReference type="Rhea" id="RHEA:19045"/>
        <dbReference type="ChEBI" id="CHEBI:15361"/>
        <dbReference type="ChEBI" id="CHEBI:15377"/>
        <dbReference type="ChEBI" id="CHEBI:15378"/>
        <dbReference type="ChEBI" id="CHEBI:30934"/>
        <dbReference type="ChEBI" id="CHEBI:57287"/>
        <dbReference type="ChEBI" id="CHEBI:57288"/>
        <dbReference type="EC" id="2.3.3.21"/>
    </reaction>
</comment>
<keyword evidence="4" id="KW-0412">Isoleucine biosynthesis</keyword>
<accession>A0A6H1Q085</accession>
<evidence type="ECO:0000256" key="8">
    <source>
        <dbReference type="NCBIfam" id="TIGR00977"/>
    </source>
</evidence>
<comment type="similarity">
    <text evidence="2 9">Belongs to the alpha-IPM synthase/homocitrate synthase family.</text>
</comment>
<dbReference type="SMART" id="SM00917">
    <property type="entry name" value="LeuA_dimer"/>
    <property type="match status" value="1"/>
</dbReference>
<dbReference type="PROSITE" id="PS00815">
    <property type="entry name" value="AIPM_HOMOCIT_SYNTH_1"/>
    <property type="match status" value="1"/>
</dbReference>
<dbReference type="InterPro" id="IPR013709">
    <property type="entry name" value="2-isopropylmalate_synth_dimer"/>
</dbReference>
<evidence type="ECO:0000259" key="10">
    <source>
        <dbReference type="PROSITE" id="PS50991"/>
    </source>
</evidence>
<dbReference type="Pfam" id="PF00682">
    <property type="entry name" value="HMGL-like"/>
    <property type="match status" value="1"/>
</dbReference>
<dbReference type="Pfam" id="PF08502">
    <property type="entry name" value="LeuA_dimer"/>
    <property type="match status" value="1"/>
</dbReference>
<evidence type="ECO:0000256" key="5">
    <source>
        <dbReference type="ARBA" id="ARBA00022679"/>
    </source>
</evidence>
<sequence>MSKEQLYIFDTTLRDGAQTQGVDFSIDDKLKIALALDNLGIDYIEGGWPGANPTDTEFFQKKHSFNNAKLTSFGMTKRTGRSADNDPGLAALINSNTPAVCIVGKSWDFHVDIALGISNEENLENIKETAKHFVKENKEFMFDAEHFFDGYKANPNYALSCLKTAFDEGARWIVLCDTNGGTLPHEVTKIITEVSKTIPGKNLGIHAHNDTGNAVANSLAAVWSGVRQVQGTINGLGERCGNANLMSLIPTFFLKKDFATKFNLNIKPDNIKKLTECSRLLDEILNRKPNKHLPYVGAAAFSHKGGLHVSAVQKDPKTYEHINPEEVGNSRNIVVSDQSGKSNIISRLKTIGIEIKESDPKIKKLLDEVKDREFIGYSYDGADASFELLARRIISKIPRYILIKEYDVSVKKDSSGAIVSSAKAQLEVDGEKIMCTGEGNGPVNALDNAIRQNVDRLNKYSKYLKDLKLVDYKVRILNTGTEAITRVSIESTDSKGKNWFTIGVSANIIDASFKALVDSLDYKLFKDNAPASL</sequence>
<evidence type="ECO:0000256" key="7">
    <source>
        <dbReference type="ARBA" id="ARBA00048263"/>
    </source>
</evidence>
<proteinExistence type="inferred from homology"/>
<dbReference type="AlphaFoldDB" id="A0A6H1Q085"/>
<dbReference type="CDD" id="cd07941">
    <property type="entry name" value="DRE_TIM_LeuA3"/>
    <property type="match status" value="1"/>
</dbReference>
<dbReference type="Gene3D" id="3.30.160.270">
    <property type="match status" value="1"/>
</dbReference>
<dbReference type="GO" id="GO:0009097">
    <property type="term" value="P:isoleucine biosynthetic process"/>
    <property type="evidence" value="ECO:0007669"/>
    <property type="project" value="UniProtKB-UniRule"/>
</dbReference>
<dbReference type="GO" id="GO:0009098">
    <property type="term" value="P:L-leucine biosynthetic process"/>
    <property type="evidence" value="ECO:0007669"/>
    <property type="project" value="InterPro"/>
</dbReference>
<reference evidence="11 12" key="1">
    <citation type="journal article" date="2020" name="Nat. Microbiol.">
        <title>Lysogenic host-virus interactions in SAR11 marine bacteria.</title>
        <authorList>
            <person name="Morris R.M."/>
            <person name="Cain K.R."/>
            <person name="Hvorecny K.L."/>
            <person name="Kollman J.M."/>
        </authorList>
    </citation>
    <scope>NUCLEOTIDE SEQUENCE [LARGE SCALE GENOMIC DNA]</scope>
    <source>
        <strain evidence="11 12">NP1</strain>
    </source>
</reference>
<dbReference type="RefSeq" id="WP_168606140.1">
    <property type="nucleotide sequence ID" value="NZ_CP038852.1"/>
</dbReference>
<keyword evidence="12" id="KW-1185">Reference proteome</keyword>
<dbReference type="InterPro" id="IPR013785">
    <property type="entry name" value="Aldolase_TIM"/>
</dbReference>
<evidence type="ECO:0000256" key="3">
    <source>
        <dbReference type="ARBA" id="ARBA00022605"/>
    </source>
</evidence>
<evidence type="ECO:0000313" key="12">
    <source>
        <dbReference type="Proteomes" id="UP000501094"/>
    </source>
</evidence>
<evidence type="ECO:0000256" key="6">
    <source>
        <dbReference type="ARBA" id="ARBA00023304"/>
    </source>
</evidence>
<dbReference type="GO" id="GO:0043714">
    <property type="term" value="F:(R)-citramalate synthase activity"/>
    <property type="evidence" value="ECO:0007669"/>
    <property type="project" value="UniProtKB-UniRule"/>
</dbReference>
<dbReference type="UniPathway" id="UPA00047">
    <property type="reaction ID" value="UER00066"/>
</dbReference>
<evidence type="ECO:0000256" key="2">
    <source>
        <dbReference type="ARBA" id="ARBA00006154"/>
    </source>
</evidence>
<dbReference type="InterPro" id="IPR002034">
    <property type="entry name" value="AIPM/Hcit_synth_CS"/>
</dbReference>
<dbReference type="PROSITE" id="PS00816">
    <property type="entry name" value="AIPM_HOMOCIT_SYNTH_2"/>
    <property type="match status" value="1"/>
</dbReference>
<dbReference type="KEGG" id="peg:E5R92_00280"/>